<dbReference type="Gene3D" id="3.40.30.10">
    <property type="entry name" value="Glutaredoxin"/>
    <property type="match status" value="1"/>
</dbReference>
<sequence length="211" mass="23707">MNGFGCDWYPCFSHLDLAFCYSQETILIMERVAIFQIHSAKWISVSPVVVTAFLVCIFSCLFDADIAQGETSVFAGVHNVTSRASATNSPNGETAKVSWFRDFRAGWRESVRRNVPMVIYISSDNCSYCEAMQRDTWCDSSIRQRLGRDFVAIHLTPEQNEATLRRIKVDTYPTTLIGAPEGKVVGHRRGYQPVVALHQLLSESFRGGPTK</sequence>
<dbReference type="InterPro" id="IPR012336">
    <property type="entry name" value="Thioredoxin-like_fold"/>
</dbReference>
<organism evidence="3 4">
    <name type="scientific">Novipirellula herctigrandis</name>
    <dbReference type="NCBI Taxonomy" id="2527986"/>
    <lineage>
        <taxon>Bacteria</taxon>
        <taxon>Pseudomonadati</taxon>
        <taxon>Planctomycetota</taxon>
        <taxon>Planctomycetia</taxon>
        <taxon>Pirellulales</taxon>
        <taxon>Pirellulaceae</taxon>
        <taxon>Novipirellula</taxon>
    </lineage>
</organism>
<gene>
    <name evidence="3" type="ORF">CA13_59570</name>
</gene>
<feature type="domain" description="Thioredoxin-like fold" evidence="2">
    <location>
        <begin position="115"/>
        <end position="200"/>
    </location>
</feature>
<evidence type="ECO:0000313" key="3">
    <source>
        <dbReference type="EMBL" id="TWT84478.1"/>
    </source>
</evidence>
<dbReference type="Proteomes" id="UP000315010">
    <property type="component" value="Unassembled WGS sequence"/>
</dbReference>
<evidence type="ECO:0000256" key="1">
    <source>
        <dbReference type="ARBA" id="ARBA00022729"/>
    </source>
</evidence>
<dbReference type="InterPro" id="IPR036249">
    <property type="entry name" value="Thioredoxin-like_sf"/>
</dbReference>
<evidence type="ECO:0000313" key="4">
    <source>
        <dbReference type="Proteomes" id="UP000315010"/>
    </source>
</evidence>
<dbReference type="SUPFAM" id="SSF52833">
    <property type="entry name" value="Thioredoxin-like"/>
    <property type="match status" value="1"/>
</dbReference>
<keyword evidence="1" id="KW-0732">Signal</keyword>
<keyword evidence="4" id="KW-1185">Reference proteome</keyword>
<evidence type="ECO:0000259" key="2">
    <source>
        <dbReference type="Pfam" id="PF13098"/>
    </source>
</evidence>
<accession>A0A5C5ZBF5</accession>
<comment type="caution">
    <text evidence="3">The sequence shown here is derived from an EMBL/GenBank/DDBJ whole genome shotgun (WGS) entry which is preliminary data.</text>
</comment>
<dbReference type="InterPro" id="IPR051099">
    <property type="entry name" value="AGR/TXD"/>
</dbReference>
<proteinExistence type="predicted"/>
<dbReference type="AlphaFoldDB" id="A0A5C5ZBF5"/>
<reference evidence="3 4" key="1">
    <citation type="submission" date="2019-02" db="EMBL/GenBank/DDBJ databases">
        <title>Deep-cultivation of Planctomycetes and their phenomic and genomic characterization uncovers novel biology.</title>
        <authorList>
            <person name="Wiegand S."/>
            <person name="Jogler M."/>
            <person name="Boedeker C."/>
            <person name="Pinto D."/>
            <person name="Vollmers J."/>
            <person name="Rivas-Marin E."/>
            <person name="Kohn T."/>
            <person name="Peeters S.H."/>
            <person name="Heuer A."/>
            <person name="Rast P."/>
            <person name="Oberbeckmann S."/>
            <person name="Bunk B."/>
            <person name="Jeske O."/>
            <person name="Meyerdierks A."/>
            <person name="Storesund J.E."/>
            <person name="Kallscheuer N."/>
            <person name="Luecker S."/>
            <person name="Lage O.M."/>
            <person name="Pohl T."/>
            <person name="Merkel B.J."/>
            <person name="Hornburger P."/>
            <person name="Mueller R.-W."/>
            <person name="Bruemmer F."/>
            <person name="Labrenz M."/>
            <person name="Spormann A.M."/>
            <person name="Op Den Camp H."/>
            <person name="Overmann J."/>
            <person name="Amann R."/>
            <person name="Jetten M.S.M."/>
            <person name="Mascher T."/>
            <person name="Medema M.H."/>
            <person name="Devos D.P."/>
            <person name="Kaster A.-K."/>
            <person name="Ovreas L."/>
            <person name="Rohde M."/>
            <person name="Galperin M.Y."/>
            <person name="Jogler C."/>
        </authorList>
    </citation>
    <scope>NUCLEOTIDE SEQUENCE [LARGE SCALE GENOMIC DNA]</scope>
    <source>
        <strain evidence="3 4">CA13</strain>
    </source>
</reference>
<dbReference type="Pfam" id="PF13098">
    <property type="entry name" value="Thioredoxin_2"/>
    <property type="match status" value="1"/>
</dbReference>
<dbReference type="PANTHER" id="PTHR15337">
    <property type="entry name" value="ANTERIOR GRADIENT PROTEIN-RELATED"/>
    <property type="match status" value="1"/>
</dbReference>
<dbReference type="EMBL" id="SJPJ01000001">
    <property type="protein sequence ID" value="TWT84478.1"/>
    <property type="molecule type" value="Genomic_DNA"/>
</dbReference>
<protein>
    <recommendedName>
        <fullName evidence="2">Thioredoxin-like fold domain-containing protein</fullName>
    </recommendedName>
</protein>
<name>A0A5C5ZBF5_9BACT</name>
<dbReference type="PANTHER" id="PTHR15337:SF11">
    <property type="entry name" value="THIOREDOXIN DOMAIN-CONTAINING PROTEIN"/>
    <property type="match status" value="1"/>
</dbReference>